<sequence length="319" mass="34411">MKNNYLKTMVCCVALLGTSSLMAQPAGGFGGFQQQASIETSQQWKDVNYAGDGQAFHTCDIYLPKQEKAAYPVVVHIYGSAWFSNNSKGAADIGTIVKSLLDAGYAVVCPNHRSSADAKWPAQINDIKAVVRFIRGEAKTYKFDTSFIATSGFSSGGHLATLCAVTNGVGQTKVGKEQLNIEGTVGQYTEQSSLVNAACDWSGPVDVTDMECGEHMSFGPSSPEDALVNSKKDVDPDKYLSVSFLPYIDKNDVPLIVFHGMKDNVVPCCQGKKLYDALKALGVKTDITLEPEGGHGMGMYSAENLKKMTNFLDAVRTRK</sequence>
<name>A0A1G7V041_9BACT</name>
<dbReference type="InterPro" id="IPR050300">
    <property type="entry name" value="GDXG_lipolytic_enzyme"/>
</dbReference>
<dbReference type="EMBL" id="FNCQ01000005">
    <property type="protein sequence ID" value="SDG53094.1"/>
    <property type="molecule type" value="Genomic_DNA"/>
</dbReference>
<dbReference type="InterPro" id="IPR049492">
    <property type="entry name" value="BD-FAE-like_dom"/>
</dbReference>
<evidence type="ECO:0000259" key="3">
    <source>
        <dbReference type="Pfam" id="PF20434"/>
    </source>
</evidence>
<evidence type="ECO:0000313" key="5">
    <source>
        <dbReference type="Proteomes" id="UP000198779"/>
    </source>
</evidence>
<feature type="chain" id="PRO_5011660850" evidence="2">
    <location>
        <begin position="24"/>
        <end position="319"/>
    </location>
</feature>
<feature type="signal peptide" evidence="2">
    <location>
        <begin position="1"/>
        <end position="23"/>
    </location>
</feature>
<keyword evidence="2" id="KW-0732">Signal</keyword>
<keyword evidence="1" id="KW-0378">Hydrolase</keyword>
<dbReference type="RefSeq" id="WP_255399777.1">
    <property type="nucleotide sequence ID" value="NZ_FNCQ01000005.1"/>
</dbReference>
<organism evidence="4 5">
    <name type="scientific">Prevotella communis</name>
    <dbReference type="NCBI Taxonomy" id="2913614"/>
    <lineage>
        <taxon>Bacteria</taxon>
        <taxon>Pseudomonadati</taxon>
        <taxon>Bacteroidota</taxon>
        <taxon>Bacteroidia</taxon>
        <taxon>Bacteroidales</taxon>
        <taxon>Prevotellaceae</taxon>
        <taxon>Prevotella</taxon>
    </lineage>
</organism>
<dbReference type="Gene3D" id="3.40.50.1820">
    <property type="entry name" value="alpha/beta hydrolase"/>
    <property type="match status" value="1"/>
</dbReference>
<evidence type="ECO:0000313" key="4">
    <source>
        <dbReference type="EMBL" id="SDG53094.1"/>
    </source>
</evidence>
<dbReference type="Proteomes" id="UP000198779">
    <property type="component" value="Unassembled WGS sequence"/>
</dbReference>
<protein>
    <submittedName>
        <fullName evidence="4">Acetyl esterase/lipase</fullName>
    </submittedName>
</protein>
<gene>
    <name evidence="4" type="ORF">SAMN04487901_10541</name>
</gene>
<dbReference type="Pfam" id="PF20434">
    <property type="entry name" value="BD-FAE"/>
    <property type="match status" value="1"/>
</dbReference>
<dbReference type="SUPFAM" id="SSF53474">
    <property type="entry name" value="alpha/beta-Hydrolases"/>
    <property type="match status" value="1"/>
</dbReference>
<reference evidence="5" key="1">
    <citation type="submission" date="2016-10" db="EMBL/GenBank/DDBJ databases">
        <authorList>
            <person name="Varghese N."/>
            <person name="Submissions S."/>
        </authorList>
    </citation>
    <scope>NUCLEOTIDE SEQUENCE [LARGE SCALE GENOMIC DNA]</scope>
    <source>
        <strain evidence="5">BP1-148</strain>
    </source>
</reference>
<proteinExistence type="predicted"/>
<accession>A0A1G7V041</accession>
<feature type="domain" description="BD-FAE-like" evidence="3">
    <location>
        <begin position="60"/>
        <end position="278"/>
    </location>
</feature>
<dbReference type="GO" id="GO:0016787">
    <property type="term" value="F:hydrolase activity"/>
    <property type="evidence" value="ECO:0007669"/>
    <property type="project" value="UniProtKB-KW"/>
</dbReference>
<keyword evidence="5" id="KW-1185">Reference proteome</keyword>
<evidence type="ECO:0000256" key="1">
    <source>
        <dbReference type="ARBA" id="ARBA00022801"/>
    </source>
</evidence>
<dbReference type="PANTHER" id="PTHR48081:SF13">
    <property type="entry name" value="ALPHA_BETA HYDROLASE"/>
    <property type="match status" value="1"/>
</dbReference>
<dbReference type="PANTHER" id="PTHR48081">
    <property type="entry name" value="AB HYDROLASE SUPERFAMILY PROTEIN C4A8.06C"/>
    <property type="match status" value="1"/>
</dbReference>
<dbReference type="STRING" id="645274.SAMN04487901_10541"/>
<evidence type="ECO:0000256" key="2">
    <source>
        <dbReference type="SAM" id="SignalP"/>
    </source>
</evidence>
<dbReference type="AlphaFoldDB" id="A0A1G7V041"/>
<dbReference type="InterPro" id="IPR029058">
    <property type="entry name" value="AB_hydrolase_fold"/>
</dbReference>